<dbReference type="Proteomes" id="UP001302806">
    <property type="component" value="Chromosome"/>
</dbReference>
<protein>
    <submittedName>
        <fullName evidence="6">DUF4982 domain-containing protein</fullName>
    </submittedName>
</protein>
<name>A0ABY9XP01_9FLAO</name>
<proteinExistence type="inferred from homology"/>
<evidence type="ECO:0000313" key="7">
    <source>
        <dbReference type="Proteomes" id="UP001302806"/>
    </source>
</evidence>
<dbReference type="Pfam" id="PF18565">
    <property type="entry name" value="Glyco_hydro2_C5"/>
    <property type="match status" value="1"/>
</dbReference>
<keyword evidence="3" id="KW-0326">Glycosidase</keyword>
<dbReference type="PANTHER" id="PTHR42732">
    <property type="entry name" value="BETA-GALACTOSIDASE"/>
    <property type="match status" value="1"/>
</dbReference>
<feature type="domain" description="Glycoside hydrolase family 2" evidence="5">
    <location>
        <begin position="153"/>
        <end position="238"/>
    </location>
</feature>
<evidence type="ECO:0000259" key="5">
    <source>
        <dbReference type="Pfam" id="PF18565"/>
    </source>
</evidence>
<accession>A0ABY9XP01</accession>
<reference evidence="6 7" key="1">
    <citation type="submission" date="2023-09" db="EMBL/GenBank/DDBJ databases">
        <title>Thalassobella suaedae gen. nov., sp. nov., a marine bacterium of the family Flavobacteriaceae isolated from a halophyte Suaeda japonica.</title>
        <authorList>
            <person name="Lee S.Y."/>
            <person name="Hwang C.Y."/>
        </authorList>
    </citation>
    <scope>NUCLEOTIDE SEQUENCE [LARGE SCALE GENOMIC DNA]</scope>
    <source>
        <strain evidence="6 7">HL-DH14</strain>
    </source>
</reference>
<gene>
    <name evidence="6" type="ORF">RHP51_10540</name>
</gene>
<dbReference type="PANTHER" id="PTHR42732:SF1">
    <property type="entry name" value="BETA-MANNOSIDASE"/>
    <property type="match status" value="1"/>
</dbReference>
<evidence type="ECO:0000256" key="1">
    <source>
        <dbReference type="ARBA" id="ARBA00007401"/>
    </source>
</evidence>
<dbReference type="Pfam" id="PF16355">
    <property type="entry name" value="DUF4982"/>
    <property type="match status" value="1"/>
</dbReference>
<evidence type="ECO:0000256" key="3">
    <source>
        <dbReference type="ARBA" id="ARBA00023295"/>
    </source>
</evidence>
<dbReference type="InterPro" id="IPR032311">
    <property type="entry name" value="DUF4982"/>
</dbReference>
<dbReference type="InterPro" id="IPR040605">
    <property type="entry name" value="Glyco_hydro2_dom5"/>
</dbReference>
<evidence type="ECO:0000256" key="2">
    <source>
        <dbReference type="ARBA" id="ARBA00022801"/>
    </source>
</evidence>
<organism evidence="6 7">
    <name type="scientific">Thalassobellus suaedae</name>
    <dbReference type="NCBI Taxonomy" id="3074124"/>
    <lineage>
        <taxon>Bacteria</taxon>
        <taxon>Pseudomonadati</taxon>
        <taxon>Bacteroidota</taxon>
        <taxon>Flavobacteriia</taxon>
        <taxon>Flavobacteriales</taxon>
        <taxon>Flavobacteriaceae</taxon>
        <taxon>Thalassobellus</taxon>
    </lineage>
</organism>
<comment type="similarity">
    <text evidence="1">Belongs to the glycosyl hydrolase 2 family.</text>
</comment>
<sequence>MLGTSRGFTSGLLDLAGNIKPRGYFRQSLWSKEPMVYIGTTKKTDNPNRSRRGNQLSTDAPKIWNYESGSKIQVLCYTNCDEAELYLNEKLVGERKSYDIETGVIAWDVDYQEGELKVLAFKNGEEMATDNIVTNTLASTINTKVITPTDNELIRQIKVEILDTNGNPSILADNEITCRVNGGELLGMENASTNVAENYLDSKHRCINGKLLIYVKKEENNTPISVSLSSPLLKSVELKID</sequence>
<dbReference type="EMBL" id="CP134537">
    <property type="protein sequence ID" value="WNH07647.1"/>
    <property type="molecule type" value="Genomic_DNA"/>
</dbReference>
<evidence type="ECO:0000259" key="4">
    <source>
        <dbReference type="Pfam" id="PF16355"/>
    </source>
</evidence>
<dbReference type="InterPro" id="IPR051913">
    <property type="entry name" value="GH2_Domain-Containing"/>
</dbReference>
<feature type="domain" description="DUF4982" evidence="4">
    <location>
        <begin position="69"/>
        <end position="128"/>
    </location>
</feature>
<evidence type="ECO:0000313" key="6">
    <source>
        <dbReference type="EMBL" id="WNH07647.1"/>
    </source>
</evidence>
<keyword evidence="2" id="KW-0378">Hydrolase</keyword>
<dbReference type="RefSeq" id="WP_415864535.1">
    <property type="nucleotide sequence ID" value="NZ_CP134537.1"/>
</dbReference>
<dbReference type="InterPro" id="IPR013783">
    <property type="entry name" value="Ig-like_fold"/>
</dbReference>
<dbReference type="Gene3D" id="2.60.40.10">
    <property type="entry name" value="Immunoglobulins"/>
    <property type="match status" value="2"/>
</dbReference>